<sequence>MRISITGKNLEISDYLNDLVEKKVGKLERYFPQDTEVQVTLSVEKSRHIVEVTIPYEGGVIRGEEITGDMYASIDNVLDKLEKQIIRHRTKLEKCLRSGAFRYSEPLYGGSYEEAEEDEGPKIVRVKRFAIKPMSEEEAMLQIEMVGHSFYVFINSETNAMNVLYKRKDGNYGLIEPEL</sequence>
<evidence type="ECO:0000313" key="4">
    <source>
        <dbReference type="EMBL" id="MPM47366.1"/>
    </source>
</evidence>
<dbReference type="NCBIfam" id="TIGR00741">
    <property type="entry name" value="yfiA"/>
    <property type="match status" value="1"/>
</dbReference>
<dbReference type="InterPro" id="IPR038416">
    <property type="entry name" value="Ribosom_S30AE_C_sf"/>
</dbReference>
<evidence type="ECO:0000256" key="1">
    <source>
        <dbReference type="ARBA" id="ARBA00022490"/>
    </source>
</evidence>
<keyword evidence="2" id="KW-0810">Translation regulation</keyword>
<dbReference type="FunFam" id="3.30.505.50:FF:000001">
    <property type="entry name" value="Ribosome hibernation promoting factor"/>
    <property type="match status" value="1"/>
</dbReference>
<dbReference type="Pfam" id="PF02482">
    <property type="entry name" value="Ribosomal_S30AE"/>
    <property type="match status" value="1"/>
</dbReference>
<dbReference type="GO" id="GO:0022627">
    <property type="term" value="C:cytosolic small ribosomal subunit"/>
    <property type="evidence" value="ECO:0007669"/>
    <property type="project" value="TreeGrafter"/>
</dbReference>
<name>A0A645A363_9ZZZZ</name>
<dbReference type="GO" id="GO:0043024">
    <property type="term" value="F:ribosomal small subunit binding"/>
    <property type="evidence" value="ECO:0007669"/>
    <property type="project" value="TreeGrafter"/>
</dbReference>
<dbReference type="Gene3D" id="3.30.505.50">
    <property type="entry name" value="Sigma 54 modulation/S30EA ribosomal protein, C-terminal domain"/>
    <property type="match status" value="1"/>
</dbReference>
<reference evidence="4" key="1">
    <citation type="submission" date="2019-08" db="EMBL/GenBank/DDBJ databases">
        <authorList>
            <person name="Kucharzyk K."/>
            <person name="Murdoch R.W."/>
            <person name="Higgins S."/>
            <person name="Loffler F."/>
        </authorList>
    </citation>
    <scope>NUCLEOTIDE SEQUENCE</scope>
</reference>
<dbReference type="Pfam" id="PF16321">
    <property type="entry name" value="Ribosom_S30AE_C"/>
    <property type="match status" value="1"/>
</dbReference>
<dbReference type="FunFam" id="3.30.160.100:FF:000001">
    <property type="entry name" value="Ribosome hibernation promoting factor"/>
    <property type="match status" value="1"/>
</dbReference>
<dbReference type="EMBL" id="VSSQ01011651">
    <property type="protein sequence ID" value="MPM47366.1"/>
    <property type="molecule type" value="Genomic_DNA"/>
</dbReference>
<proteinExistence type="inferred from homology"/>
<accession>A0A645A363</accession>
<dbReference type="PANTHER" id="PTHR33231:SF1">
    <property type="entry name" value="30S RIBOSOMAL PROTEIN"/>
    <property type="match status" value="1"/>
</dbReference>
<dbReference type="SUPFAM" id="SSF69754">
    <property type="entry name" value="Ribosome binding protein Y (YfiA homologue)"/>
    <property type="match status" value="1"/>
</dbReference>
<comment type="caution">
    <text evidence="4">The sequence shown here is derived from an EMBL/GenBank/DDBJ whole genome shotgun (WGS) entry which is preliminary data.</text>
</comment>
<dbReference type="AlphaFoldDB" id="A0A645A363"/>
<dbReference type="CDD" id="cd00552">
    <property type="entry name" value="RaiA"/>
    <property type="match status" value="1"/>
</dbReference>
<keyword evidence="1" id="KW-0963">Cytoplasm</keyword>
<dbReference type="InterPro" id="IPR003489">
    <property type="entry name" value="RHF/RaiA"/>
</dbReference>
<protein>
    <submittedName>
        <fullName evidence="4">Ribosome hibernation promotion factor</fullName>
    </submittedName>
</protein>
<feature type="domain" description="Sigma 54 modulation/S30EA ribosomal protein C-terminal" evidence="3">
    <location>
        <begin position="119"/>
        <end position="174"/>
    </location>
</feature>
<dbReference type="InterPro" id="IPR036567">
    <property type="entry name" value="RHF-like"/>
</dbReference>
<dbReference type="PANTHER" id="PTHR33231">
    <property type="entry name" value="30S RIBOSOMAL PROTEIN"/>
    <property type="match status" value="1"/>
</dbReference>
<dbReference type="InterPro" id="IPR034694">
    <property type="entry name" value="HPF_long/plastid"/>
</dbReference>
<organism evidence="4">
    <name type="scientific">bioreactor metagenome</name>
    <dbReference type="NCBI Taxonomy" id="1076179"/>
    <lineage>
        <taxon>unclassified sequences</taxon>
        <taxon>metagenomes</taxon>
        <taxon>ecological metagenomes</taxon>
    </lineage>
</organism>
<gene>
    <name evidence="4" type="primary">hpf_15</name>
    <name evidence="4" type="ORF">SDC9_94075</name>
</gene>
<evidence type="ECO:0000256" key="2">
    <source>
        <dbReference type="ARBA" id="ARBA00022845"/>
    </source>
</evidence>
<dbReference type="InterPro" id="IPR050574">
    <property type="entry name" value="HPF/YfiA_ribosome-assoc"/>
</dbReference>
<dbReference type="GO" id="GO:0045900">
    <property type="term" value="P:negative regulation of translational elongation"/>
    <property type="evidence" value="ECO:0007669"/>
    <property type="project" value="TreeGrafter"/>
</dbReference>
<dbReference type="Gene3D" id="3.30.160.100">
    <property type="entry name" value="Ribosome hibernation promotion factor-like"/>
    <property type="match status" value="1"/>
</dbReference>
<dbReference type="InterPro" id="IPR032528">
    <property type="entry name" value="Ribosom_S30AE_C"/>
</dbReference>
<evidence type="ECO:0000259" key="3">
    <source>
        <dbReference type="Pfam" id="PF16321"/>
    </source>
</evidence>
<dbReference type="HAMAP" id="MF_00839">
    <property type="entry name" value="HPF"/>
    <property type="match status" value="1"/>
</dbReference>